<dbReference type="Pfam" id="PF03548">
    <property type="entry name" value="LolA"/>
    <property type="match status" value="1"/>
</dbReference>
<evidence type="ECO:0000313" key="4">
    <source>
        <dbReference type="Proteomes" id="UP000254919"/>
    </source>
</evidence>
<dbReference type="Gene3D" id="2.50.20.10">
    <property type="entry name" value="Lipoprotein localisation LolA/LolB/LppX"/>
    <property type="match status" value="1"/>
</dbReference>
<dbReference type="CDD" id="cd16325">
    <property type="entry name" value="LolA"/>
    <property type="match status" value="1"/>
</dbReference>
<sequence>MRGMSRRRLLLSAPLLLAAPLVPGLIRPALAQGAALSARDQADLRRVEAYFNAMTTLKARFLQVAWNGASAEGTAWIWRPGRMRFDYDPPEPLLLVASHGQFMQFDRELGQPTVVPTSATPLAFLLRADLRLSGDVTVTRVERSGGFLRVTLYSSRSPAEGTLTLVLAEQPMELRQWVVVDAQRHETRVTLSQIETGGRFDSSLFEFNDPQFLEKEQMRRR</sequence>
<organism evidence="3 4">
    <name type="scientific">Roseomonas mucosa</name>
    <dbReference type="NCBI Taxonomy" id="207340"/>
    <lineage>
        <taxon>Bacteria</taxon>
        <taxon>Pseudomonadati</taxon>
        <taxon>Pseudomonadota</taxon>
        <taxon>Alphaproteobacteria</taxon>
        <taxon>Acetobacterales</taxon>
        <taxon>Roseomonadaceae</taxon>
        <taxon>Roseomonas</taxon>
    </lineage>
</organism>
<keyword evidence="3" id="KW-0449">Lipoprotein</keyword>
<dbReference type="PANTHER" id="PTHR35869:SF1">
    <property type="entry name" value="OUTER-MEMBRANE LIPOPROTEIN CARRIER PROTEIN"/>
    <property type="match status" value="1"/>
</dbReference>
<evidence type="ECO:0000313" key="3">
    <source>
        <dbReference type="EMBL" id="SUE38837.1"/>
    </source>
</evidence>
<keyword evidence="1 2" id="KW-0732">Signal</keyword>
<dbReference type="PROSITE" id="PS51318">
    <property type="entry name" value="TAT"/>
    <property type="match status" value="1"/>
</dbReference>
<feature type="chain" id="PRO_5017028551" evidence="2">
    <location>
        <begin position="32"/>
        <end position="221"/>
    </location>
</feature>
<dbReference type="Proteomes" id="UP000254919">
    <property type="component" value="Unassembled WGS sequence"/>
</dbReference>
<dbReference type="EMBL" id="UGVN01000001">
    <property type="protein sequence ID" value="SUE38837.1"/>
    <property type="molecule type" value="Genomic_DNA"/>
</dbReference>
<dbReference type="InterPro" id="IPR029046">
    <property type="entry name" value="LolA/LolB/LppX"/>
</dbReference>
<dbReference type="SUPFAM" id="SSF89392">
    <property type="entry name" value="Prokaryotic lipoproteins and lipoprotein localization factors"/>
    <property type="match status" value="1"/>
</dbReference>
<gene>
    <name evidence="3" type="primary">lolA</name>
    <name evidence="3" type="ORF">NCTC13291_00907</name>
</gene>
<dbReference type="PANTHER" id="PTHR35869">
    <property type="entry name" value="OUTER-MEMBRANE LIPOPROTEIN CARRIER PROTEIN"/>
    <property type="match status" value="1"/>
</dbReference>
<feature type="signal peptide" evidence="2">
    <location>
        <begin position="1"/>
        <end position="31"/>
    </location>
</feature>
<protein>
    <submittedName>
        <fullName evidence="3">Outer-membrane lipoprotein carrier protein</fullName>
    </submittedName>
</protein>
<proteinExistence type="predicted"/>
<dbReference type="AlphaFoldDB" id="A0A379MWF6"/>
<name>A0A379MWF6_9PROT</name>
<dbReference type="InterPro" id="IPR006311">
    <property type="entry name" value="TAT_signal"/>
</dbReference>
<evidence type="ECO:0000256" key="1">
    <source>
        <dbReference type="ARBA" id="ARBA00022729"/>
    </source>
</evidence>
<reference evidence="3 4" key="1">
    <citation type="submission" date="2018-06" db="EMBL/GenBank/DDBJ databases">
        <authorList>
            <consortium name="Pathogen Informatics"/>
            <person name="Doyle S."/>
        </authorList>
    </citation>
    <scope>NUCLEOTIDE SEQUENCE [LARGE SCALE GENOMIC DNA]</scope>
    <source>
        <strain evidence="3 4">NCTC13291</strain>
    </source>
</reference>
<evidence type="ECO:0000256" key="2">
    <source>
        <dbReference type="SAM" id="SignalP"/>
    </source>
</evidence>
<dbReference type="InterPro" id="IPR004564">
    <property type="entry name" value="OM_lipoprot_carrier_LolA-like"/>
</dbReference>
<accession>A0A379MWF6</accession>